<sequence length="170" mass="18336">MYAPLPETVDAWRMVTARRTFHGSLPLAELERLAPSLASVEGSAAYDLEFGTDELGVPFLAVRVEAALPLTCQRTLETFEQPVRIDTRLGLLADERDEAALPPGYEPLLVGSEALSLAAVIEDELILALPLVPTKPGTEGPPEAWSTAPAAEQEPAREHPFAALRALKKT</sequence>
<dbReference type="InterPro" id="IPR003772">
    <property type="entry name" value="YceD"/>
</dbReference>
<evidence type="ECO:0000256" key="1">
    <source>
        <dbReference type="ARBA" id="ARBA00002868"/>
    </source>
</evidence>
<proteinExistence type="inferred from homology"/>
<name>A0A0K8QJP8_9GAMM</name>
<evidence type="ECO:0000313" key="7">
    <source>
        <dbReference type="EMBL" id="GAN44394.1"/>
    </source>
</evidence>
<comment type="similarity">
    <text evidence="2">Belongs to the DUF177 domain family.</text>
</comment>
<keyword evidence="4" id="KW-0690">Ribosome biogenesis</keyword>
<gene>
    <name evidence="7" type="ORF">MBSD_0918</name>
    <name evidence="8" type="ORF">MBSD_n0214</name>
</gene>
<keyword evidence="9" id="KW-1185">Reference proteome</keyword>
<evidence type="ECO:0000313" key="9">
    <source>
        <dbReference type="Proteomes" id="UP000253740"/>
    </source>
</evidence>
<evidence type="ECO:0000256" key="4">
    <source>
        <dbReference type="ARBA" id="ARBA00022517"/>
    </source>
</evidence>
<dbReference type="RefSeq" id="WP_062534261.1">
    <property type="nucleotide sequence ID" value="NZ_DF970138.1"/>
</dbReference>
<dbReference type="Pfam" id="PF02620">
    <property type="entry name" value="YceD"/>
    <property type="match status" value="1"/>
</dbReference>
<dbReference type="GO" id="GO:0042254">
    <property type="term" value="P:ribosome biogenesis"/>
    <property type="evidence" value="ECO:0007669"/>
    <property type="project" value="UniProtKB-KW"/>
</dbReference>
<dbReference type="AlphaFoldDB" id="A0A0K8QJP8"/>
<dbReference type="STRING" id="1475481.GCA_000953855_00216"/>
<dbReference type="PANTHER" id="PTHR38099:SF1">
    <property type="entry name" value="LARGE RIBOSOMAL RNA SUBUNIT ACCUMULATION PROTEIN YCED"/>
    <property type="match status" value="1"/>
</dbReference>
<dbReference type="OrthoDB" id="9786771at2"/>
<dbReference type="EMBL" id="DF970138">
    <property type="protein sequence ID" value="GAP64931.1"/>
    <property type="molecule type" value="Genomic_DNA"/>
</dbReference>
<evidence type="ECO:0000256" key="3">
    <source>
        <dbReference type="ARBA" id="ARBA00015716"/>
    </source>
</evidence>
<comment type="function">
    <text evidence="1">Plays a role in synthesis, processing and/or stability of 23S rRNA.</text>
</comment>
<reference evidence="7" key="1">
    <citation type="submission" date="2015-03" db="EMBL/GenBank/DDBJ databases">
        <title>Draft genome sequence of Mizugakiibacter sediminis skMP5.</title>
        <authorList>
            <person name="Watanabe T."/>
            <person name="Kojima H."/>
            <person name="Fukui M."/>
        </authorList>
    </citation>
    <scope>NUCLEOTIDE SEQUENCE</scope>
    <source>
        <strain evidence="7">SkMP5</strain>
    </source>
</reference>
<accession>A0A0K8QJP8</accession>
<dbReference type="HOGENOM" id="CLU_094127_1_0_6"/>
<dbReference type="GO" id="GO:0005829">
    <property type="term" value="C:cytosol"/>
    <property type="evidence" value="ECO:0007669"/>
    <property type="project" value="TreeGrafter"/>
</dbReference>
<protein>
    <recommendedName>
        <fullName evidence="3">Large ribosomal RNA subunit accumulation protein YceD</fullName>
    </recommendedName>
    <alternativeName>
        <fullName evidence="5">23S rRNA accumulation protein YceD</fullName>
    </alternativeName>
</protein>
<evidence type="ECO:0000256" key="5">
    <source>
        <dbReference type="ARBA" id="ARBA00031841"/>
    </source>
</evidence>
<evidence type="ECO:0000256" key="6">
    <source>
        <dbReference type="SAM" id="MobiDB-lite"/>
    </source>
</evidence>
<evidence type="ECO:0000256" key="2">
    <source>
        <dbReference type="ARBA" id="ARBA00010740"/>
    </source>
</evidence>
<evidence type="ECO:0000313" key="8">
    <source>
        <dbReference type="EMBL" id="GAP64931.1"/>
    </source>
</evidence>
<dbReference type="Proteomes" id="UP000253740">
    <property type="component" value="Unassembled WGS sequence"/>
</dbReference>
<reference evidence="8" key="2">
    <citation type="submission" date="2015-08" db="EMBL/GenBank/DDBJ databases">
        <title>Complete DNA Sequence of Pseudomonas syringae pv. actinidiae, the Causal Agent of Kiwifruit Canker Disease.</title>
        <authorList>
            <person name="Rikkerink E.H.A."/>
            <person name="Fineran P.C."/>
        </authorList>
    </citation>
    <scope>NUCLEOTIDE SEQUENCE</scope>
    <source>
        <strain evidence="8">SkMP5</strain>
    </source>
</reference>
<organism evidence="8">
    <name type="scientific">Mizugakiibacter sediminis</name>
    <dbReference type="NCBI Taxonomy" id="1475481"/>
    <lineage>
        <taxon>Bacteria</taxon>
        <taxon>Pseudomonadati</taxon>
        <taxon>Pseudomonadota</taxon>
        <taxon>Gammaproteobacteria</taxon>
        <taxon>Lysobacterales</taxon>
        <taxon>Rhodanobacteraceae</taxon>
        <taxon>Mizugakiibacter</taxon>
    </lineage>
</organism>
<feature type="region of interest" description="Disordered" evidence="6">
    <location>
        <begin position="136"/>
        <end position="157"/>
    </location>
</feature>
<dbReference type="InterPro" id="IPR039255">
    <property type="entry name" value="YceD_bac"/>
</dbReference>
<dbReference type="PANTHER" id="PTHR38099">
    <property type="entry name" value="LARGE RIBOSOMAL RNA SUBUNIT ACCUMULATION PROTEIN YCED"/>
    <property type="match status" value="1"/>
</dbReference>
<dbReference type="EMBL" id="DF952378">
    <property type="protein sequence ID" value="GAN44394.1"/>
    <property type="molecule type" value="Genomic_DNA"/>
</dbReference>